<name>A0ABP0PVJ7_9DINO</name>
<accession>A0ABP0PVJ7</accession>
<keyword evidence="3" id="KW-1185">Reference proteome</keyword>
<dbReference type="EMBL" id="CAXAMM010038684">
    <property type="protein sequence ID" value="CAK9080051.1"/>
    <property type="molecule type" value="Genomic_DNA"/>
</dbReference>
<feature type="coiled-coil region" evidence="1">
    <location>
        <begin position="195"/>
        <end position="222"/>
    </location>
</feature>
<dbReference type="PANTHER" id="PTHR47026:SF2">
    <property type="entry name" value="FLAGELLAR ASSOCIATED PROTEIN"/>
    <property type="match status" value="1"/>
</dbReference>
<reference evidence="2 3" key="1">
    <citation type="submission" date="2024-02" db="EMBL/GenBank/DDBJ databases">
        <authorList>
            <person name="Chen Y."/>
            <person name="Shah S."/>
            <person name="Dougan E. K."/>
            <person name="Thang M."/>
            <person name="Chan C."/>
        </authorList>
    </citation>
    <scope>NUCLEOTIDE SEQUENCE [LARGE SCALE GENOMIC DNA]</scope>
</reference>
<sequence length="457" mass="52096">MVEAELPSGLPTAKELLHWGGENRSPQEHAQYSELGVMCKERLLTHGRGAKVRLASSATQGPIAWVELASGACCEIFPPSRPTADGVRALLKMPPGSSVWEIRYRSDHSVEVRGAGTGRASSPRTVRRPHSADWLRETLGVEFREVARIPGDADKMLARAETAKKSRCAAEQLSDEGDLDACAEALDQQRKQFELEGKYEDAEQVKMRLDLLQEKADAKRKEALRQRQLAQRLGVEEAHMKELQEFNQHWDQKVAEFEAHAASLQAQLQERHNQEFAEARRKFEMETEPRNPRFSKDLLNLRKIQDTLAKMKKYSEAAKTKQQADILEAKEREAWSTKRDAKIRSLEEQFLHKQSLEMTGLTKRIVSGREEQKQARKLELQRLLQRYHNVPSPRSDTTAGRGSHRFLQETLNKLTQETGNDGEMIREYEGFGIRERVDQLLLLLPEVNPPKGTRINV</sequence>
<evidence type="ECO:0000313" key="3">
    <source>
        <dbReference type="Proteomes" id="UP001642464"/>
    </source>
</evidence>
<organism evidence="2 3">
    <name type="scientific">Durusdinium trenchii</name>
    <dbReference type="NCBI Taxonomy" id="1381693"/>
    <lineage>
        <taxon>Eukaryota</taxon>
        <taxon>Sar</taxon>
        <taxon>Alveolata</taxon>
        <taxon>Dinophyceae</taxon>
        <taxon>Suessiales</taxon>
        <taxon>Symbiodiniaceae</taxon>
        <taxon>Durusdinium</taxon>
    </lineage>
</organism>
<keyword evidence="1" id="KW-0175">Coiled coil</keyword>
<comment type="caution">
    <text evidence="2">The sequence shown here is derived from an EMBL/GenBank/DDBJ whole genome shotgun (WGS) entry which is preliminary data.</text>
</comment>
<gene>
    <name evidence="2" type="ORF">SCF082_LOCUS38177</name>
</gene>
<evidence type="ECO:0000313" key="2">
    <source>
        <dbReference type="EMBL" id="CAK9080051.1"/>
    </source>
</evidence>
<protein>
    <submittedName>
        <fullName evidence="2">Uncharacterized protein</fullName>
    </submittedName>
</protein>
<proteinExistence type="predicted"/>
<dbReference type="Proteomes" id="UP001642464">
    <property type="component" value="Unassembled WGS sequence"/>
</dbReference>
<evidence type="ECO:0000256" key="1">
    <source>
        <dbReference type="SAM" id="Coils"/>
    </source>
</evidence>
<dbReference type="PANTHER" id="PTHR47026">
    <property type="entry name" value="PIGMENTOSA GTPASE REGULATOR-LIKE PROTEIN, PUTATIVE-RELATED"/>
    <property type="match status" value="1"/>
</dbReference>